<evidence type="ECO:0000256" key="5">
    <source>
        <dbReference type="ARBA" id="ARBA00022776"/>
    </source>
</evidence>
<dbReference type="Proteomes" id="UP000772434">
    <property type="component" value="Unassembled WGS sequence"/>
</dbReference>
<dbReference type="PANTHER" id="PTHR23168:SF0">
    <property type="entry name" value="MITOTIC SPINDLE ASSEMBLY CHECKPOINT PROTEIN MAD1"/>
    <property type="match status" value="1"/>
</dbReference>
<dbReference type="OrthoDB" id="331602at2759"/>
<comment type="subcellular location">
    <subcellularLocation>
        <location evidence="1">Nucleus</location>
    </subcellularLocation>
</comment>
<dbReference type="EMBL" id="JADNRY010000087">
    <property type="protein sequence ID" value="KAF9066422.1"/>
    <property type="molecule type" value="Genomic_DNA"/>
</dbReference>
<keyword evidence="8" id="KW-0175">Coiled coil</keyword>
<protein>
    <recommendedName>
        <fullName evidence="3">Spindle assembly checkpoint component MAD1</fullName>
    </recommendedName>
</protein>
<comment type="similarity">
    <text evidence="2">Belongs to the MAD1 family.</text>
</comment>
<keyword evidence="6" id="KW-0539">Nucleus</keyword>
<dbReference type="Pfam" id="PF05557">
    <property type="entry name" value="MAD"/>
    <property type="match status" value="1"/>
</dbReference>
<reference evidence="10" key="1">
    <citation type="submission" date="2020-11" db="EMBL/GenBank/DDBJ databases">
        <authorList>
            <consortium name="DOE Joint Genome Institute"/>
            <person name="Ahrendt S."/>
            <person name="Riley R."/>
            <person name="Andreopoulos W."/>
            <person name="Labutti K."/>
            <person name="Pangilinan J."/>
            <person name="Ruiz-Duenas F.J."/>
            <person name="Barrasa J.M."/>
            <person name="Sanchez-Garcia M."/>
            <person name="Camarero S."/>
            <person name="Miyauchi S."/>
            <person name="Serrano A."/>
            <person name="Linde D."/>
            <person name="Babiker R."/>
            <person name="Drula E."/>
            <person name="Ayuso-Fernandez I."/>
            <person name="Pacheco R."/>
            <person name="Padilla G."/>
            <person name="Ferreira P."/>
            <person name="Barriuso J."/>
            <person name="Kellner H."/>
            <person name="Castanera R."/>
            <person name="Alfaro M."/>
            <person name="Ramirez L."/>
            <person name="Pisabarro A.G."/>
            <person name="Kuo A."/>
            <person name="Tritt A."/>
            <person name="Lipzen A."/>
            <person name="He G."/>
            <person name="Yan M."/>
            <person name="Ng V."/>
            <person name="Cullen D."/>
            <person name="Martin F."/>
            <person name="Rosso M.-N."/>
            <person name="Henrissat B."/>
            <person name="Hibbett D."/>
            <person name="Martinez A.T."/>
            <person name="Grigoriev I.V."/>
        </authorList>
    </citation>
    <scope>NUCLEOTIDE SEQUENCE</scope>
    <source>
        <strain evidence="10">AH 40177</strain>
    </source>
</reference>
<dbReference type="GO" id="GO:0007094">
    <property type="term" value="P:mitotic spindle assembly checkpoint signaling"/>
    <property type="evidence" value="ECO:0007669"/>
    <property type="project" value="InterPro"/>
</dbReference>
<evidence type="ECO:0000256" key="7">
    <source>
        <dbReference type="ARBA" id="ARBA00023306"/>
    </source>
</evidence>
<evidence type="ECO:0000256" key="1">
    <source>
        <dbReference type="ARBA" id="ARBA00004123"/>
    </source>
</evidence>
<keyword evidence="4" id="KW-0132">Cell division</keyword>
<evidence type="ECO:0000256" key="4">
    <source>
        <dbReference type="ARBA" id="ARBA00022618"/>
    </source>
</evidence>
<dbReference type="InterPro" id="IPR008672">
    <property type="entry name" value="Mad1"/>
</dbReference>
<keyword evidence="11" id="KW-1185">Reference proteome</keyword>
<dbReference type="GO" id="GO:0051301">
    <property type="term" value="P:cell division"/>
    <property type="evidence" value="ECO:0007669"/>
    <property type="project" value="UniProtKB-KW"/>
</dbReference>
<feature type="compositionally biased region" description="Low complexity" evidence="9">
    <location>
        <begin position="1"/>
        <end position="23"/>
    </location>
</feature>
<dbReference type="AlphaFoldDB" id="A0A9P5U575"/>
<feature type="compositionally biased region" description="Polar residues" evidence="9">
    <location>
        <begin position="44"/>
        <end position="55"/>
    </location>
</feature>
<accession>A0A9P5U575</accession>
<evidence type="ECO:0000313" key="11">
    <source>
        <dbReference type="Proteomes" id="UP000772434"/>
    </source>
</evidence>
<evidence type="ECO:0000256" key="6">
    <source>
        <dbReference type="ARBA" id="ARBA00023242"/>
    </source>
</evidence>
<feature type="coiled-coil region" evidence="8">
    <location>
        <begin position="443"/>
        <end position="523"/>
    </location>
</feature>
<dbReference type="PANTHER" id="PTHR23168">
    <property type="entry name" value="MITOTIC SPINDLE ASSEMBLY CHECKPOINT PROTEIN MAD1 MITOTIC ARREST DEFICIENT-LIKE PROTEIN 1"/>
    <property type="match status" value="1"/>
</dbReference>
<evidence type="ECO:0000256" key="9">
    <source>
        <dbReference type="SAM" id="MobiDB-lite"/>
    </source>
</evidence>
<evidence type="ECO:0000313" key="10">
    <source>
        <dbReference type="EMBL" id="KAF9066422.1"/>
    </source>
</evidence>
<name>A0A9P5U575_9AGAR</name>
<organism evidence="10 11">
    <name type="scientific">Rhodocollybia butyracea</name>
    <dbReference type="NCBI Taxonomy" id="206335"/>
    <lineage>
        <taxon>Eukaryota</taxon>
        <taxon>Fungi</taxon>
        <taxon>Dikarya</taxon>
        <taxon>Basidiomycota</taxon>
        <taxon>Agaricomycotina</taxon>
        <taxon>Agaricomycetes</taxon>
        <taxon>Agaricomycetidae</taxon>
        <taxon>Agaricales</taxon>
        <taxon>Marasmiineae</taxon>
        <taxon>Omphalotaceae</taxon>
        <taxon>Rhodocollybia</taxon>
    </lineage>
</organism>
<dbReference type="GO" id="GO:0072686">
    <property type="term" value="C:mitotic spindle"/>
    <property type="evidence" value="ECO:0007669"/>
    <property type="project" value="TreeGrafter"/>
</dbReference>
<gene>
    <name evidence="10" type="ORF">BDP27DRAFT_1330495</name>
</gene>
<evidence type="ECO:0000256" key="8">
    <source>
        <dbReference type="SAM" id="Coils"/>
    </source>
</evidence>
<dbReference type="Gene3D" id="6.10.250.90">
    <property type="match status" value="1"/>
</dbReference>
<dbReference type="Gene3D" id="3.30.457.60">
    <property type="match status" value="1"/>
</dbReference>
<comment type="caution">
    <text evidence="10">The sequence shown here is derived from an EMBL/GenBank/DDBJ whole genome shotgun (WGS) entry which is preliminary data.</text>
</comment>
<evidence type="ECO:0000256" key="3">
    <source>
        <dbReference type="ARBA" id="ARBA00022019"/>
    </source>
</evidence>
<feature type="coiled-coil region" evidence="8">
    <location>
        <begin position="169"/>
        <end position="196"/>
    </location>
</feature>
<dbReference type="GO" id="GO:0005635">
    <property type="term" value="C:nuclear envelope"/>
    <property type="evidence" value="ECO:0007669"/>
    <property type="project" value="TreeGrafter"/>
</dbReference>
<dbReference type="GO" id="GO:0000776">
    <property type="term" value="C:kinetochore"/>
    <property type="evidence" value="ECO:0007669"/>
    <property type="project" value="TreeGrafter"/>
</dbReference>
<feature type="region of interest" description="Disordered" evidence="9">
    <location>
        <begin position="1"/>
        <end position="60"/>
    </location>
</feature>
<proteinExistence type="inferred from homology"/>
<dbReference type="GO" id="GO:0051315">
    <property type="term" value="P:attachment of mitotic spindle microtubules to kinetochore"/>
    <property type="evidence" value="ECO:0007669"/>
    <property type="project" value="TreeGrafter"/>
</dbReference>
<sequence>MSTTNSSALRASSSSSGTNSTSRNIATSSSLRRTGLKRDRDTFSNELEQDTSIPNTKRHLHTTLNNTLSAAALERKVATLQTKCTDLEKKVREKDQTLDLLQKDRRWLNDRETEEREAREQEQKESKEREAQLNQDLAAARTSLSSLELSHADLKDAHSILERTRAHEVNSLRAQLDEAQQQALLLEARVREERNAAKLAVSSSELSLSQSTFSAPDADHRLLTAELNRQASYLRQLESINNQLNADVIVLKSENSTLRERNATVEVLREDKRGLESRLRMKEVEIEKLVQKTEELARESSSRRSSSAHLPLNPSTLSTHLGLDEDDTHPTVNATSELASLRLKHATLLDTHGTILAELTAIRRERDALRDASVPKVEIEKQHGRVEISNLRIRLRLKDEELTAALKELAFLEGAVAQLTSDSQSDAMASVHESRVQHLEGLLNNAKFTNTSLRNEIETLLETMKQGSESESTLQQKQEKDGQLVKEELSKTKAELQEEKQKREDLEKSLDSVEQTLFDLRGEVAGGRHIPPNTRILEMKDNPHAVWETSRTAVLERLKEENQALLKRLADVEAEVNVSKTRAEAIHTKSAEFREAIESIMGVKLAFYPNGQVRVTSLFDLNASFVFGSDKTAKSATESGGMKMQLVGTGEGGPQDLPDMMRYWIETESCIPGFLASVTLECYESSKKHV</sequence>
<keyword evidence="7" id="KW-0131">Cell cycle</keyword>
<dbReference type="SUPFAM" id="SSF75704">
    <property type="entry name" value="Mitotic arrest deficient-like 1, Mad1"/>
    <property type="match status" value="1"/>
</dbReference>
<evidence type="ECO:0000256" key="2">
    <source>
        <dbReference type="ARBA" id="ARBA00008029"/>
    </source>
</evidence>
<keyword evidence="5" id="KW-0498">Mitosis</keyword>
<feature type="region of interest" description="Disordered" evidence="9">
    <location>
        <begin position="295"/>
        <end position="331"/>
    </location>
</feature>
<feature type="region of interest" description="Disordered" evidence="9">
    <location>
        <begin position="111"/>
        <end position="130"/>
    </location>
</feature>